<reference evidence="2 3" key="1">
    <citation type="submission" date="2019-03" db="EMBL/GenBank/DDBJ databases">
        <title>Genomic Encyclopedia of Type Strains, Phase IV (KMG-IV): sequencing the most valuable type-strain genomes for metagenomic binning, comparative biology and taxonomic classification.</title>
        <authorList>
            <person name="Goeker M."/>
        </authorList>
    </citation>
    <scope>NUCLEOTIDE SEQUENCE [LARGE SCALE GENOMIC DNA]</scope>
    <source>
        <strain evidence="2 3">DSM 13587</strain>
    </source>
</reference>
<dbReference type="InterPro" id="IPR027417">
    <property type="entry name" value="P-loop_NTPase"/>
</dbReference>
<evidence type="ECO:0000313" key="2">
    <source>
        <dbReference type="EMBL" id="TCT22838.1"/>
    </source>
</evidence>
<dbReference type="SUPFAM" id="SSF52540">
    <property type="entry name" value="P-loop containing nucleoside triphosphate hydrolases"/>
    <property type="match status" value="1"/>
</dbReference>
<evidence type="ECO:0000259" key="1">
    <source>
        <dbReference type="SMART" id="SM00382"/>
    </source>
</evidence>
<sequence>MTSPIATGGAGIHLESWIAADYLAATLTGSAVRGLPAGAVATGVKLQRAFEGAPLDDVIVSATTASGTATLSLQAKRTLSFGGNALFREVMTQCWETFSGTGFQPGRDRFGVAMGTPDARFESAGRNCLTWARQSSDASDFLRRIAAKDVASDPMRAFVATVRGVLTGAATGPVDDDALWRFLKHLVVVTDDFEQADESANRLSAIERLRLALPPEDDARAPDLWRALVDIADRAKPAAGSLDRAALVEWLQSEFHLGPLRPVQPDLERIRTVSERALADIRADLGGVRLTRSALAEDLDSKLTEARVVEVVGEAGSGKSALLKALAQPFLDEGPVLFLSARRLPTGAPGWEGLAAHWHLTTPLPALLVELATVTTPCLFIDGIERLEDPGAWLAVNDLLRAIRQAPSAARWRVVLSARANALRYRLQLDLDDWERGMARVIVGDLDADEVTEIGAAHPKLAPLIAPGGRAAALAARPYLLDRLIRLGTAGLIGDSPISEIDLMLEMWKGSLGAAPLVEAEILARQDALLALGRQRLAAPARPLTSVGIEREALLGLVRDDLLRHDSATRTPAFAHDILEDWTLCQALHHDGRPLAEIVESLGQPLWLLDAVALLAQWRLEQASNPDEWFTLLGALSRPPLQPRWRRAVLCAPLLSTRAGALLVKVSETLWADDAVLLGELMLSMRTIEVEPDPLALDATLFPDCDDVTRMQLAHIRAVPRPRSWRYFFPWLIRRLDRIPVRHVDEATRVLESWAQSWRWFPAWAADPIATWSRGWLARIERQRGWESYEDVRALLGQMGVGHDDEAALRERLQLQILTAAHGALDQVAAHLQEIRSRSHHEGAEFFIRYANWLVEPMPAELVDFLLAVMCRDFNSDDSRRWPYGDLNELGIAFEGEFSPASHLRPPFLFLLRQHPDQGLRLINGLCNHAMAVWRVTLEDERSATPLPVRIRFSWGERLFWGHAREYTWFRGTGPGPYPVESALMALEVWLEEQVATGVDMEALFHRVLDDNQCVGVLGACISVALANPERALKAVLPLAASPQLWHWDMQRRMQEHGDSMSNVIGLPRDRIFLREVAKRNRLPHRQRMLRELAFYYVLDRDQSLRADLLQRLSDLKGDDLPFDFAEQPQDPALSDELRECIRRMRAELSSENYSAHHDEAEQRLLIQYTAPAELTPPLAQTEQHEILTRAMKVALWAERSMEANAVQTDLSLADAIEIARSLDSADLFDHPPDVTDFPTTNRIGAVAGAAAIALKFGELAGDLLGWGRDVIYRAAGTPLDAGPMTFAQSAVMFHPVVFSARGLTALVERGRATDDERQAILELVCHPLHKVMEAVYRGLAMCWEQDPLLCWQAFALGMRLSVEPWAALDQRREYGLARPEEEMQWMLGVLAEIVADWQAGQYSALPVIPLPWVPDEGADPDHRPRGCHDDSPYRRSEIAFLWHIAPVVLTAQPLVSLLGTSERRHSVIRLASDLLAWTIMDACPPFERQHGGRAYEWGSTFLEWCARLTEHLTVAETSAIILDPIRAVENSRDAGYLLETLMFGFVRHRFGQDQPPDASTIAVWGLLCDMLFAQTKTCRRRSNDWWGDGYDKCVPLVVFVYGGFCLFDHPWPALDAVRSTVETWVERFSESAQGYAYLLVFLTYAGRGLLPDPALGWLERVVEARGQDVQFWRTSDNGSRTAALLEQMLDEHGGELKRCAGSTQRLITMTDLLISVGVRQAARLQQRLARTTENPGGR</sequence>
<accession>A0A4R3N1B7</accession>
<comment type="caution">
    <text evidence="2">The sequence shown here is derived from an EMBL/GenBank/DDBJ whole genome shotgun (WGS) entry which is preliminary data.</text>
</comment>
<dbReference type="SMART" id="SM00382">
    <property type="entry name" value="AAA"/>
    <property type="match status" value="1"/>
</dbReference>
<dbReference type="EMBL" id="SMAO01000002">
    <property type="protein sequence ID" value="TCT22838.1"/>
    <property type="molecule type" value="Genomic_DNA"/>
</dbReference>
<dbReference type="RefSeq" id="WP_132975970.1">
    <property type="nucleotide sequence ID" value="NZ_SMAO01000002.1"/>
</dbReference>
<evidence type="ECO:0000313" key="3">
    <source>
        <dbReference type="Proteomes" id="UP000295717"/>
    </source>
</evidence>
<name>A0A4R3N1B7_9GAMM</name>
<feature type="domain" description="AAA+ ATPase" evidence="1">
    <location>
        <begin position="305"/>
        <end position="491"/>
    </location>
</feature>
<keyword evidence="3" id="KW-1185">Reference proteome</keyword>
<dbReference type="Proteomes" id="UP000295717">
    <property type="component" value="Unassembled WGS sequence"/>
</dbReference>
<gene>
    <name evidence="2" type="ORF">EDC35_102169</name>
</gene>
<dbReference type="OrthoDB" id="7591734at2"/>
<protein>
    <recommendedName>
        <fullName evidence="1">AAA+ ATPase domain-containing protein</fullName>
    </recommendedName>
</protein>
<dbReference type="InterPro" id="IPR003593">
    <property type="entry name" value="AAA+_ATPase"/>
</dbReference>
<organism evidence="2 3">
    <name type="scientific">Thiobaca trueperi</name>
    <dbReference type="NCBI Taxonomy" id="127458"/>
    <lineage>
        <taxon>Bacteria</taxon>
        <taxon>Pseudomonadati</taxon>
        <taxon>Pseudomonadota</taxon>
        <taxon>Gammaproteobacteria</taxon>
        <taxon>Chromatiales</taxon>
        <taxon>Chromatiaceae</taxon>
        <taxon>Thiobaca</taxon>
    </lineage>
</organism>
<proteinExistence type="predicted"/>